<feature type="transmembrane region" description="Helical" evidence="1">
    <location>
        <begin position="55"/>
        <end position="77"/>
    </location>
</feature>
<dbReference type="AlphaFoldDB" id="A0A3D8PWS6"/>
<dbReference type="Pfam" id="PF14184">
    <property type="entry name" value="YrvL"/>
    <property type="match status" value="1"/>
</dbReference>
<evidence type="ECO:0000256" key="1">
    <source>
        <dbReference type="SAM" id="Phobius"/>
    </source>
</evidence>
<keyword evidence="1" id="KW-0472">Membrane</keyword>
<reference evidence="3" key="1">
    <citation type="submission" date="2017-11" db="EMBL/GenBank/DDBJ databases">
        <authorList>
            <person name="Zhu W."/>
        </authorList>
    </citation>
    <scope>NUCLEOTIDE SEQUENCE [LARGE SCALE GENOMIC DNA]</scope>
    <source>
        <strain evidence="3">CAU 1051</strain>
    </source>
</reference>
<dbReference type="EMBL" id="PIOD01000006">
    <property type="protein sequence ID" value="RDW19738.1"/>
    <property type="molecule type" value="Genomic_DNA"/>
</dbReference>
<evidence type="ECO:0000313" key="3">
    <source>
        <dbReference type="Proteomes" id="UP000256520"/>
    </source>
</evidence>
<keyword evidence="1" id="KW-1133">Transmembrane helix</keyword>
<evidence type="ECO:0000313" key="2">
    <source>
        <dbReference type="EMBL" id="RDW19738.1"/>
    </source>
</evidence>
<organism evidence="2 3">
    <name type="scientific">Oceanobacillus chungangensis</name>
    <dbReference type="NCBI Taxonomy" id="1229152"/>
    <lineage>
        <taxon>Bacteria</taxon>
        <taxon>Bacillati</taxon>
        <taxon>Bacillota</taxon>
        <taxon>Bacilli</taxon>
        <taxon>Bacillales</taxon>
        <taxon>Bacillaceae</taxon>
        <taxon>Oceanobacillus</taxon>
    </lineage>
</organism>
<name>A0A3D8PWS6_9BACI</name>
<dbReference type="OrthoDB" id="2721201at2"/>
<dbReference type="Proteomes" id="UP000256520">
    <property type="component" value="Unassembled WGS sequence"/>
</dbReference>
<accession>A0A3D8PWS6</accession>
<protein>
    <recommendedName>
        <fullName evidence="4">Regulatory protein YrvL</fullName>
    </recommendedName>
</protein>
<keyword evidence="3" id="KW-1185">Reference proteome</keyword>
<dbReference type="InterPro" id="IPR025912">
    <property type="entry name" value="YrvL"/>
</dbReference>
<feature type="transmembrane region" description="Helical" evidence="1">
    <location>
        <begin position="20"/>
        <end position="49"/>
    </location>
</feature>
<proteinExistence type="predicted"/>
<evidence type="ECO:0008006" key="4">
    <source>
        <dbReference type="Google" id="ProtNLM"/>
    </source>
</evidence>
<sequence>MGKLEEVSEKKDMREKVIAITTITVLLGIALGFVVGIYFFGFAGLFNLFGVQYDSLLTILTFILFVLIIGIFTDIFAKIPLIIFSNFSPGKYALIVGTIMIEAFFAWIAIFTADELLTGLNIPLTVELVAALVVSVSEYLLEQDDRKKKESNGNQDDYKHE</sequence>
<feature type="transmembrane region" description="Helical" evidence="1">
    <location>
        <begin position="122"/>
        <end position="141"/>
    </location>
</feature>
<dbReference type="RefSeq" id="WP_115749086.1">
    <property type="nucleotide sequence ID" value="NZ_PIOD01000006.1"/>
</dbReference>
<gene>
    <name evidence="2" type="ORF">CWR45_06585</name>
</gene>
<keyword evidence="1" id="KW-0812">Transmembrane</keyword>
<feature type="transmembrane region" description="Helical" evidence="1">
    <location>
        <begin position="89"/>
        <end position="110"/>
    </location>
</feature>
<comment type="caution">
    <text evidence="2">The sequence shown here is derived from an EMBL/GenBank/DDBJ whole genome shotgun (WGS) entry which is preliminary data.</text>
</comment>